<dbReference type="PRINTS" id="PR00455">
    <property type="entry name" value="HTHTETR"/>
</dbReference>
<dbReference type="InterPro" id="IPR009057">
    <property type="entry name" value="Homeodomain-like_sf"/>
</dbReference>
<dbReference type="InterPro" id="IPR001647">
    <property type="entry name" value="HTH_TetR"/>
</dbReference>
<evidence type="ECO:0000259" key="3">
    <source>
        <dbReference type="PROSITE" id="PS50977"/>
    </source>
</evidence>
<evidence type="ECO:0000313" key="4">
    <source>
        <dbReference type="EMBL" id="QGU96028.1"/>
    </source>
</evidence>
<dbReference type="PROSITE" id="PS01081">
    <property type="entry name" value="HTH_TETR_1"/>
    <property type="match status" value="1"/>
</dbReference>
<gene>
    <name evidence="4" type="ORF">GOM49_13840</name>
</gene>
<dbReference type="PANTHER" id="PTHR43479:SF11">
    <property type="entry name" value="ACREF_ENVCD OPERON REPRESSOR-RELATED"/>
    <property type="match status" value="1"/>
</dbReference>
<dbReference type="Gene3D" id="1.10.357.10">
    <property type="entry name" value="Tetracycline Repressor, domain 2"/>
    <property type="match status" value="1"/>
</dbReference>
<dbReference type="Proteomes" id="UP000422764">
    <property type="component" value="Chromosome"/>
</dbReference>
<dbReference type="PANTHER" id="PTHR43479">
    <property type="entry name" value="ACREF/ENVCD OPERON REPRESSOR-RELATED"/>
    <property type="match status" value="1"/>
</dbReference>
<feature type="DNA-binding region" description="H-T-H motif" evidence="2">
    <location>
        <begin position="31"/>
        <end position="50"/>
    </location>
</feature>
<evidence type="ECO:0000256" key="2">
    <source>
        <dbReference type="PROSITE-ProRule" id="PRU00335"/>
    </source>
</evidence>
<dbReference type="PROSITE" id="PS50977">
    <property type="entry name" value="HTH_TETR_2"/>
    <property type="match status" value="1"/>
</dbReference>
<evidence type="ECO:0000256" key="1">
    <source>
        <dbReference type="ARBA" id="ARBA00023125"/>
    </source>
</evidence>
<dbReference type="SUPFAM" id="SSF46689">
    <property type="entry name" value="Homeodomain-like"/>
    <property type="match status" value="1"/>
</dbReference>
<feature type="domain" description="HTH tetR-type" evidence="3">
    <location>
        <begin position="8"/>
        <end position="68"/>
    </location>
</feature>
<keyword evidence="1 2" id="KW-0238">DNA-binding</keyword>
<reference evidence="4 5" key="1">
    <citation type="submission" date="2019-12" db="EMBL/GenBank/DDBJ databases">
        <title>Genome sequenceing of Clostridium bovifaecis.</title>
        <authorList>
            <person name="Yao Y."/>
        </authorList>
    </citation>
    <scope>NUCLEOTIDE SEQUENCE [LARGE SCALE GENOMIC DNA]</scope>
    <source>
        <strain evidence="4 5">BXX</strain>
    </source>
</reference>
<dbReference type="EMBL" id="CP046522">
    <property type="protein sequence ID" value="QGU96028.1"/>
    <property type="molecule type" value="Genomic_DNA"/>
</dbReference>
<evidence type="ECO:0000313" key="5">
    <source>
        <dbReference type="Proteomes" id="UP000422764"/>
    </source>
</evidence>
<dbReference type="GO" id="GO:0003677">
    <property type="term" value="F:DNA binding"/>
    <property type="evidence" value="ECO:0007669"/>
    <property type="project" value="UniProtKB-UniRule"/>
</dbReference>
<sequence length="208" mass="23582">MKASKEYNERRNEILDAAGRLFSTKGYSKCTVNDILNAVGIAKGTFYYYFNSKEEVLDAIIERVTEIVVERAEEAASNPELSPVMKMLNIILSMRVESEVDNILMEELHKPENALMHQKSLSLMVTRVAPILAKVVDEGISLGIFESDFPTQYMQIFLTSSITLLDDGIFQVKRSEQQMTLRALVALLEKMLGVADETFWNVAKQYWG</sequence>
<protein>
    <submittedName>
        <fullName evidence="4">TetR family transcriptional regulator</fullName>
    </submittedName>
</protein>
<dbReference type="Pfam" id="PF21303">
    <property type="entry name" value="TetR_C_39"/>
    <property type="match status" value="1"/>
</dbReference>
<proteinExistence type="predicted"/>
<organism evidence="4 5">
    <name type="scientific">Clostridium bovifaecis</name>
    <dbReference type="NCBI Taxonomy" id="2184719"/>
    <lineage>
        <taxon>Bacteria</taxon>
        <taxon>Bacillati</taxon>
        <taxon>Bacillota</taxon>
        <taxon>Clostridia</taxon>
        <taxon>Eubacteriales</taxon>
        <taxon>Clostridiaceae</taxon>
        <taxon>Clostridium</taxon>
    </lineage>
</organism>
<dbReference type="InterPro" id="IPR023772">
    <property type="entry name" value="DNA-bd_HTH_TetR-type_CS"/>
</dbReference>
<dbReference type="InterPro" id="IPR050624">
    <property type="entry name" value="HTH-type_Tx_Regulator"/>
</dbReference>
<accession>A0A6I6F6U1</accession>
<dbReference type="InterPro" id="IPR049149">
    <property type="entry name" value="TetR/AcrR_C"/>
</dbReference>
<dbReference type="AlphaFoldDB" id="A0A6I6F6U1"/>
<dbReference type="Pfam" id="PF00440">
    <property type="entry name" value="TetR_N"/>
    <property type="match status" value="1"/>
</dbReference>
<name>A0A6I6F6U1_9CLOT</name>
<keyword evidence="5" id="KW-1185">Reference proteome</keyword>